<comment type="caution">
    <text evidence="1">The sequence shown here is derived from an EMBL/GenBank/DDBJ whole genome shotgun (WGS) entry which is preliminary data.</text>
</comment>
<accession>A0ABV9I6M1</accession>
<organism evidence="1 2">
    <name type="scientific">Deinococcus hohokamensis</name>
    <dbReference type="NCBI Taxonomy" id="309883"/>
    <lineage>
        <taxon>Bacteria</taxon>
        <taxon>Thermotogati</taxon>
        <taxon>Deinococcota</taxon>
        <taxon>Deinococci</taxon>
        <taxon>Deinococcales</taxon>
        <taxon>Deinococcaceae</taxon>
        <taxon>Deinococcus</taxon>
    </lineage>
</organism>
<evidence type="ECO:0000313" key="2">
    <source>
        <dbReference type="Proteomes" id="UP001595952"/>
    </source>
</evidence>
<dbReference type="RefSeq" id="WP_380060134.1">
    <property type="nucleotide sequence ID" value="NZ_JBHSEI010000001.1"/>
</dbReference>
<dbReference type="InterPro" id="IPR025394">
    <property type="entry name" value="DUF4127"/>
</dbReference>
<dbReference type="EMBL" id="JBHSEI010000001">
    <property type="protein sequence ID" value="MFC4637099.1"/>
    <property type="molecule type" value="Genomic_DNA"/>
</dbReference>
<dbReference type="Pfam" id="PF13552">
    <property type="entry name" value="DUF4127"/>
    <property type="match status" value="1"/>
</dbReference>
<protein>
    <submittedName>
        <fullName evidence="1">DUF4127 family protein</fullName>
    </submittedName>
</protein>
<evidence type="ECO:0000313" key="1">
    <source>
        <dbReference type="EMBL" id="MFC4637099.1"/>
    </source>
</evidence>
<dbReference type="Proteomes" id="UP001595952">
    <property type="component" value="Unassembled WGS sequence"/>
</dbReference>
<name>A0ABV9I6M1_9DEIO</name>
<sequence length="521" mass="56367">MTESAAPVPPLGSPHILLVPPDTRPPTLALPAGLGRMCGAQVSVPPEGALPSFFTPGDTALLAEWLRSLTPAADSLVVCLETLCLGGMIPARRVSDALDVALARLATLRELKALNPSLRILAFGVVVRVAHDNDPHEEKPYYGEWGTGLRAYSTAFDRHARHGPPEWPALEQARAALPEAILADWLGTRERNRALHLAALGLLHEGVLEHLCLTLDDTSEYGLAAYDRRLLEARADELGVWARFDTYPGADEVPCALLTRALRHGRPPARAWVRYSGTLGAGAGMIYEDRPAGELVRAHLRAAGCVPADSPEQADFVLAVNTPGRRQANVQPDLATVDTPDRHLPAFVDDLTRDLQQGRAVSLADIAYPNGAERRLWTLLGRVPLAQLAGYSAWNTAGNTLGSAVAFGALAPLVRNRAVQVETVFARLVDDGLYQAWTRPEVRARLNGPSPYDLGPQRAEAETVLQDLITPQIRALWETHFADLGLQLDLGRPHLAWPRLFTGVFPLRVTPAEEGAPPLGI</sequence>
<proteinExistence type="predicted"/>
<keyword evidence="2" id="KW-1185">Reference proteome</keyword>
<gene>
    <name evidence="1" type="ORF">ACFO0D_01975</name>
</gene>
<reference evidence="2" key="1">
    <citation type="journal article" date="2019" name="Int. J. Syst. Evol. Microbiol.">
        <title>The Global Catalogue of Microorganisms (GCM) 10K type strain sequencing project: providing services to taxonomists for standard genome sequencing and annotation.</title>
        <authorList>
            <consortium name="The Broad Institute Genomics Platform"/>
            <consortium name="The Broad Institute Genome Sequencing Center for Infectious Disease"/>
            <person name="Wu L."/>
            <person name="Ma J."/>
        </authorList>
    </citation>
    <scope>NUCLEOTIDE SEQUENCE [LARGE SCALE GENOMIC DNA]</scope>
    <source>
        <strain evidence="2">CCUG 55995</strain>
    </source>
</reference>